<dbReference type="OrthoDB" id="6252464at2759"/>
<dbReference type="Proteomes" id="UP000281553">
    <property type="component" value="Unassembled WGS sequence"/>
</dbReference>
<accession>A0A3P7NK95</accession>
<proteinExistence type="predicted"/>
<organism evidence="1 2">
    <name type="scientific">Dibothriocephalus latus</name>
    <name type="common">Fish tapeworm</name>
    <name type="synonym">Diphyllobothrium latum</name>
    <dbReference type="NCBI Taxonomy" id="60516"/>
    <lineage>
        <taxon>Eukaryota</taxon>
        <taxon>Metazoa</taxon>
        <taxon>Spiralia</taxon>
        <taxon>Lophotrochozoa</taxon>
        <taxon>Platyhelminthes</taxon>
        <taxon>Cestoda</taxon>
        <taxon>Eucestoda</taxon>
        <taxon>Diphyllobothriidea</taxon>
        <taxon>Diphyllobothriidae</taxon>
        <taxon>Dibothriocephalus</taxon>
    </lineage>
</organism>
<keyword evidence="2" id="KW-1185">Reference proteome</keyword>
<sequence>MFSVVLMDAYRCERPEIRLIKSTDGNILDSRYMKYSSTVYNLLCAHHCMLNTAIEENM</sequence>
<evidence type="ECO:0000313" key="2">
    <source>
        <dbReference type="Proteomes" id="UP000281553"/>
    </source>
</evidence>
<gene>
    <name evidence="1" type="ORF">DILT_LOCUS19050</name>
</gene>
<dbReference type="EMBL" id="UYRU01107359">
    <property type="protein sequence ID" value="VDN43294.1"/>
    <property type="molecule type" value="Genomic_DNA"/>
</dbReference>
<reference evidence="1 2" key="1">
    <citation type="submission" date="2018-11" db="EMBL/GenBank/DDBJ databases">
        <authorList>
            <consortium name="Pathogen Informatics"/>
        </authorList>
    </citation>
    <scope>NUCLEOTIDE SEQUENCE [LARGE SCALE GENOMIC DNA]</scope>
</reference>
<evidence type="ECO:0000313" key="1">
    <source>
        <dbReference type="EMBL" id="VDN43294.1"/>
    </source>
</evidence>
<dbReference type="AlphaFoldDB" id="A0A3P7NK95"/>
<name>A0A3P7NK95_DIBLA</name>
<protein>
    <submittedName>
        <fullName evidence="1">Uncharacterized protein</fullName>
    </submittedName>
</protein>